<accession>A0ABW4PA35</accession>
<protein>
    <submittedName>
        <fullName evidence="1">Class I SAM-dependent methyltransferase</fullName>
        <ecNumber evidence="1">2.1.1.-</ecNumber>
    </submittedName>
</protein>
<keyword evidence="2" id="KW-1185">Reference proteome</keyword>
<evidence type="ECO:0000313" key="1">
    <source>
        <dbReference type="EMBL" id="MFD1815109.1"/>
    </source>
</evidence>
<dbReference type="Proteomes" id="UP001597286">
    <property type="component" value="Unassembled WGS sequence"/>
</dbReference>
<keyword evidence="1" id="KW-0489">Methyltransferase</keyword>
<comment type="caution">
    <text evidence="1">The sequence shown here is derived from an EMBL/GenBank/DDBJ whole genome shotgun (WGS) entry which is preliminary data.</text>
</comment>
<dbReference type="Pfam" id="PF01209">
    <property type="entry name" value="Ubie_methyltran"/>
    <property type="match status" value="1"/>
</dbReference>
<dbReference type="SUPFAM" id="SSF53335">
    <property type="entry name" value="S-adenosyl-L-methionine-dependent methyltransferases"/>
    <property type="match status" value="1"/>
</dbReference>
<dbReference type="EC" id="2.1.1.-" evidence="1"/>
<keyword evidence="1" id="KW-0808">Transferase</keyword>
<dbReference type="GO" id="GO:0008168">
    <property type="term" value="F:methyltransferase activity"/>
    <property type="evidence" value="ECO:0007669"/>
    <property type="project" value="UniProtKB-KW"/>
</dbReference>
<dbReference type="Gene3D" id="3.40.50.150">
    <property type="entry name" value="Vaccinia Virus protein VP39"/>
    <property type="match status" value="1"/>
</dbReference>
<reference evidence="2" key="1">
    <citation type="journal article" date="2019" name="Int. J. Syst. Evol. Microbiol.">
        <title>The Global Catalogue of Microorganisms (GCM) 10K type strain sequencing project: providing services to taxonomists for standard genome sequencing and annotation.</title>
        <authorList>
            <consortium name="The Broad Institute Genomics Platform"/>
            <consortium name="The Broad Institute Genome Sequencing Center for Infectious Disease"/>
            <person name="Wu L."/>
            <person name="Ma J."/>
        </authorList>
    </citation>
    <scope>NUCLEOTIDE SEQUENCE [LARGE SCALE GENOMIC DNA]</scope>
    <source>
        <strain evidence="2">DT72</strain>
    </source>
</reference>
<dbReference type="RefSeq" id="WP_378487556.1">
    <property type="nucleotide sequence ID" value="NZ_JBHUFB010000020.1"/>
</dbReference>
<proteinExistence type="predicted"/>
<gene>
    <name evidence="1" type="ORF">ACFSJG_23060</name>
</gene>
<name>A0ABW4PA35_9NOCA</name>
<dbReference type="GO" id="GO:0032259">
    <property type="term" value="P:methylation"/>
    <property type="evidence" value="ECO:0007669"/>
    <property type="project" value="UniProtKB-KW"/>
</dbReference>
<dbReference type="InterPro" id="IPR029063">
    <property type="entry name" value="SAM-dependent_MTases_sf"/>
</dbReference>
<evidence type="ECO:0000313" key="2">
    <source>
        <dbReference type="Proteomes" id="UP001597286"/>
    </source>
</evidence>
<dbReference type="EMBL" id="JBHUFB010000020">
    <property type="protein sequence ID" value="MFD1815109.1"/>
    <property type="molecule type" value="Genomic_DNA"/>
</dbReference>
<dbReference type="CDD" id="cd02440">
    <property type="entry name" value="AdoMet_MTases"/>
    <property type="match status" value="1"/>
</dbReference>
<sequence length="296" mass="31400">MSDSADVAARHTAVLTGAAEDPGGATEALGQVFDAGAREFDRLTPTVWGPAGQSLAFQLRLRPGDTVLDVCCGAGASAIPAAAAVGPTGLVHAVDVADDLLELGRVTASDRALRNIDFVRADATRWEPPSDVPLGRYDVLSCSYGIFFLPHPNMATARLLRLLRPVSRVGVTVWRRGALEDVTGAYFEAVARHVPDASRPIRPSALADLDTPDALRAWLSRFGAASVEVNELSNLIPLSPEFAWDLVLGSALRAPLMSLTDDVVEAVRLEYLALLTERDVEVVDAGTLVATAVVVR</sequence>
<dbReference type="PANTHER" id="PTHR43591">
    <property type="entry name" value="METHYLTRANSFERASE"/>
    <property type="match status" value="1"/>
</dbReference>
<organism evidence="1 2">
    <name type="scientific">Rhodococcus gannanensis</name>
    <dbReference type="NCBI Taxonomy" id="1960308"/>
    <lineage>
        <taxon>Bacteria</taxon>
        <taxon>Bacillati</taxon>
        <taxon>Actinomycetota</taxon>
        <taxon>Actinomycetes</taxon>
        <taxon>Mycobacteriales</taxon>
        <taxon>Nocardiaceae</taxon>
        <taxon>Rhodococcus</taxon>
    </lineage>
</organism>
<dbReference type="PANTHER" id="PTHR43591:SF24">
    <property type="entry name" value="2-METHOXY-6-POLYPRENYL-1,4-BENZOQUINOL METHYLASE, MITOCHONDRIAL"/>
    <property type="match status" value="1"/>
</dbReference>